<reference evidence="2 3" key="1">
    <citation type="submission" date="2019-02" db="EMBL/GenBank/DDBJ databases">
        <title>The draft genome of Acinetobacter halotolerans strain JCM 31009.</title>
        <authorList>
            <person name="Qin J."/>
            <person name="Feng Y."/>
            <person name="Nemec A."/>
            <person name="Zong Z."/>
        </authorList>
    </citation>
    <scope>NUCLEOTIDE SEQUENCE [LARGE SCALE GENOMIC DNA]</scope>
    <source>
        <strain evidence="2 3">JCM 31009</strain>
    </source>
</reference>
<gene>
    <name evidence="2" type="ORF">EXE30_06090</name>
</gene>
<organism evidence="2 3">
    <name type="scientific">Acinetobacter halotolerans</name>
    <dbReference type="NCBI Taxonomy" id="1752076"/>
    <lineage>
        <taxon>Bacteria</taxon>
        <taxon>Pseudomonadati</taxon>
        <taxon>Pseudomonadota</taxon>
        <taxon>Gammaproteobacteria</taxon>
        <taxon>Moraxellales</taxon>
        <taxon>Moraxellaceae</taxon>
        <taxon>Acinetobacter</taxon>
    </lineage>
</organism>
<dbReference type="RefSeq" id="WP_130161633.1">
    <property type="nucleotide sequence ID" value="NZ_SGIM01000003.1"/>
</dbReference>
<protein>
    <recommendedName>
        <fullName evidence="4">DUF3139 domain-containing protein</fullName>
    </recommendedName>
</protein>
<comment type="caution">
    <text evidence="2">The sequence shown here is derived from an EMBL/GenBank/DDBJ whole genome shotgun (WGS) entry which is preliminary data.</text>
</comment>
<name>A0A4Q6XIA3_9GAMM</name>
<evidence type="ECO:0008006" key="4">
    <source>
        <dbReference type="Google" id="ProtNLM"/>
    </source>
</evidence>
<sequence>MKFNIKKVLTFLALATSLAYFSNYMITRDYKKNEKYIVKIFQQDTGLHEKYGDIENFKLRKSGWYSGDSQEPTPYYYYHFYIAGSLKDGVIELIIYQNQEKYVVKYIK</sequence>
<dbReference type="AlphaFoldDB" id="A0A4Q6XIA3"/>
<dbReference type="EMBL" id="SGIM01000003">
    <property type="protein sequence ID" value="RZF54793.1"/>
    <property type="molecule type" value="Genomic_DNA"/>
</dbReference>
<evidence type="ECO:0000256" key="1">
    <source>
        <dbReference type="SAM" id="SignalP"/>
    </source>
</evidence>
<accession>A0A4Q6XIA3</accession>
<keyword evidence="3" id="KW-1185">Reference proteome</keyword>
<evidence type="ECO:0000313" key="3">
    <source>
        <dbReference type="Proteomes" id="UP000292110"/>
    </source>
</evidence>
<keyword evidence="1" id="KW-0732">Signal</keyword>
<proteinExistence type="predicted"/>
<dbReference type="Proteomes" id="UP000292110">
    <property type="component" value="Unassembled WGS sequence"/>
</dbReference>
<evidence type="ECO:0000313" key="2">
    <source>
        <dbReference type="EMBL" id="RZF54793.1"/>
    </source>
</evidence>
<feature type="chain" id="PRO_5020978219" description="DUF3139 domain-containing protein" evidence="1">
    <location>
        <begin position="22"/>
        <end position="108"/>
    </location>
</feature>
<feature type="signal peptide" evidence="1">
    <location>
        <begin position="1"/>
        <end position="21"/>
    </location>
</feature>